<feature type="region of interest" description="Disordered" evidence="1">
    <location>
        <begin position="495"/>
        <end position="514"/>
    </location>
</feature>
<reference evidence="3 4" key="1">
    <citation type="submission" date="2020-06" db="EMBL/GenBank/DDBJ databases">
        <title>The endosymbiont of the kinetoplastid Bodo saltans is a Paracaedibacter-like alpha-proteobacterium possessing a putative toxin-antitoxin system.</title>
        <authorList>
            <person name="Midha S."/>
            <person name="Rigden D.J."/>
            <person name="Siozios S."/>
            <person name="Hurst G.D.D."/>
            <person name="Jackson A.P."/>
        </authorList>
    </citation>
    <scope>NUCLEOTIDE SEQUENCE [LARGE SCALE GENOMIC DNA]</scope>
    <source>
        <strain evidence="3">Lake Konstanz</strain>
    </source>
</reference>
<feature type="region of interest" description="Disordered" evidence="1">
    <location>
        <begin position="80"/>
        <end position="100"/>
    </location>
</feature>
<feature type="compositionally biased region" description="Basic and acidic residues" evidence="1">
    <location>
        <begin position="505"/>
        <end position="514"/>
    </location>
</feature>
<dbReference type="RefSeq" id="WP_350332130.1">
    <property type="nucleotide sequence ID" value="NZ_CP054719.1"/>
</dbReference>
<evidence type="ECO:0000256" key="1">
    <source>
        <dbReference type="SAM" id="MobiDB-lite"/>
    </source>
</evidence>
<feature type="compositionally biased region" description="Basic and acidic residues" evidence="1">
    <location>
        <begin position="90"/>
        <end position="99"/>
    </location>
</feature>
<evidence type="ECO:0000313" key="4">
    <source>
        <dbReference type="Proteomes" id="UP000594001"/>
    </source>
</evidence>
<dbReference type="Gene3D" id="3.30.750.140">
    <property type="match status" value="1"/>
</dbReference>
<feature type="domain" description="Flagellar hook-length control protein-like C-terminal" evidence="2">
    <location>
        <begin position="391"/>
        <end position="466"/>
    </location>
</feature>
<dbReference type="InterPro" id="IPR021136">
    <property type="entry name" value="Flagellar_hook_control-like_C"/>
</dbReference>
<keyword evidence="3" id="KW-0966">Cell projection</keyword>
<evidence type="ECO:0000259" key="2">
    <source>
        <dbReference type="Pfam" id="PF02120"/>
    </source>
</evidence>
<keyword evidence="4" id="KW-1185">Reference proteome</keyword>
<dbReference type="AlphaFoldDB" id="A0A7L9RRZ1"/>
<accession>A0A7L9RRZ1</accession>
<gene>
    <name evidence="3" type="ORF">CPBP_00129</name>
</gene>
<keyword evidence="3" id="KW-0969">Cilium</keyword>
<organism evidence="3 4">
    <name type="scientific">Candidatus Bodocaedibacter vickermanii</name>
    <dbReference type="NCBI Taxonomy" id="2741701"/>
    <lineage>
        <taxon>Bacteria</taxon>
        <taxon>Pseudomonadati</taxon>
        <taxon>Pseudomonadota</taxon>
        <taxon>Alphaproteobacteria</taxon>
        <taxon>Holosporales</taxon>
        <taxon>Candidatus Paracaedibacteraceae</taxon>
        <taxon>Candidatus Bodocaedibacter</taxon>
    </lineage>
</organism>
<protein>
    <submittedName>
        <fullName evidence="3">Flagellar hook-length control protein FliK</fullName>
    </submittedName>
</protein>
<dbReference type="KEGG" id="pbal:CPBP_00129"/>
<keyword evidence="3" id="KW-0282">Flagellum</keyword>
<evidence type="ECO:0000313" key="3">
    <source>
        <dbReference type="EMBL" id="QOL19377.1"/>
    </source>
</evidence>
<dbReference type="EMBL" id="CP054719">
    <property type="protein sequence ID" value="QOL19377.1"/>
    <property type="molecule type" value="Genomic_DNA"/>
</dbReference>
<dbReference type="Pfam" id="PF02120">
    <property type="entry name" value="Flg_hook"/>
    <property type="match status" value="1"/>
</dbReference>
<dbReference type="InterPro" id="IPR038610">
    <property type="entry name" value="FliK-like_C_sf"/>
</dbReference>
<sequence>MISIQHSLTDTQHASLVNLGQHPDNDNSFETVLNAVAVEKMPIEESEENLPTLKSDSHVHEHTLATHSLDVMISKTAHSEQIQSTPVNLTREHSQKETPADSFVLKKSRLKATQIDGTEVDPSMMIPLVPINVRSNSVTLISYEPKDCEESLQVGLNGDDALEPSINLIAIDAYSVNPTYAAKVDSRNDVNNAATHALNGKEALIRDEDPQSLSFSKENISHDHAAELIPTTQAVHGMTDQTIMIRPASAKMIREIQSNEDDILMDEVPIVSIALKRDPVMRDVPLMKSDLDPKPKNENVGFDHTPVSTSKILADITQSSKDTNTDSFENDFEVVEPSQDNPLKGSVLNFVQSASPTESSEITANVSVSNSASTQQIQHAILDAKEGIHPKESKTLTVILNPEELGVVNVELTADETGKLSAVLSVEKRETLDVLQHDLHQLKTVLKEIGIDESSISLQLSSNNEQGQQKQSEYIAWEEREQMLMRSPHIPMKTAAEKATYPERPSLRRLDIKA</sequence>
<name>A0A7L9RRZ1_9PROT</name>
<proteinExistence type="predicted"/>
<dbReference type="Proteomes" id="UP000594001">
    <property type="component" value="Chromosome"/>
</dbReference>
<dbReference type="CDD" id="cd17470">
    <property type="entry name" value="T3SS_Flik_C"/>
    <property type="match status" value="1"/>
</dbReference>